<proteinExistence type="predicted"/>
<sequence length="71" mass="7771">MSHLDDAAALFARMSLQEQREALGALGLPERLPKESQEPSKATPFSALVSTPSRRKRQPLTVRAVRSPEAS</sequence>
<protein>
    <submittedName>
        <fullName evidence="2">Uncharacterized protein</fullName>
    </submittedName>
</protein>
<dbReference type="Proteomes" id="UP000620224">
    <property type="component" value="Unassembled WGS sequence"/>
</dbReference>
<name>A0A918IVU6_9ACTN</name>
<reference evidence="2" key="2">
    <citation type="submission" date="2020-09" db="EMBL/GenBank/DDBJ databases">
        <authorList>
            <person name="Sun Q."/>
            <person name="Ohkuma M."/>
        </authorList>
    </citation>
    <scope>NUCLEOTIDE SEQUENCE</scope>
    <source>
        <strain evidence="2">JCM 4490</strain>
    </source>
</reference>
<evidence type="ECO:0000256" key="1">
    <source>
        <dbReference type="SAM" id="MobiDB-lite"/>
    </source>
</evidence>
<dbReference type="EMBL" id="BMUE01000001">
    <property type="protein sequence ID" value="GGW30736.1"/>
    <property type="molecule type" value="Genomic_DNA"/>
</dbReference>
<accession>A0A918IVU6</accession>
<evidence type="ECO:0000313" key="3">
    <source>
        <dbReference type="Proteomes" id="UP000620224"/>
    </source>
</evidence>
<feature type="region of interest" description="Disordered" evidence="1">
    <location>
        <begin position="27"/>
        <end position="71"/>
    </location>
</feature>
<evidence type="ECO:0000313" key="2">
    <source>
        <dbReference type="EMBL" id="GGW30736.1"/>
    </source>
</evidence>
<reference evidence="2" key="1">
    <citation type="journal article" date="2014" name="Int. J. Syst. Evol. Microbiol.">
        <title>Complete genome sequence of Corynebacterium casei LMG S-19264T (=DSM 44701T), isolated from a smear-ripened cheese.</title>
        <authorList>
            <consortium name="US DOE Joint Genome Institute (JGI-PGF)"/>
            <person name="Walter F."/>
            <person name="Albersmeier A."/>
            <person name="Kalinowski J."/>
            <person name="Ruckert C."/>
        </authorList>
    </citation>
    <scope>NUCLEOTIDE SEQUENCE</scope>
    <source>
        <strain evidence="2">JCM 4490</strain>
    </source>
</reference>
<dbReference type="AlphaFoldDB" id="A0A918IVU6"/>
<gene>
    <name evidence="2" type="ORF">GCM10010503_02930</name>
</gene>
<organism evidence="2 3">
    <name type="scientific">Streptomyces lucensis JCM 4490</name>
    <dbReference type="NCBI Taxonomy" id="1306176"/>
    <lineage>
        <taxon>Bacteria</taxon>
        <taxon>Bacillati</taxon>
        <taxon>Actinomycetota</taxon>
        <taxon>Actinomycetes</taxon>
        <taxon>Kitasatosporales</taxon>
        <taxon>Streptomycetaceae</taxon>
        <taxon>Streptomyces</taxon>
    </lineage>
</organism>
<comment type="caution">
    <text evidence="2">The sequence shown here is derived from an EMBL/GenBank/DDBJ whole genome shotgun (WGS) entry which is preliminary data.</text>
</comment>
<keyword evidence="3" id="KW-1185">Reference proteome</keyword>